<dbReference type="GO" id="GO:0006355">
    <property type="term" value="P:regulation of DNA-templated transcription"/>
    <property type="evidence" value="ECO:0007669"/>
    <property type="project" value="InterPro"/>
</dbReference>
<evidence type="ECO:0000313" key="1">
    <source>
        <dbReference type="EMBL" id="DAF53660.1"/>
    </source>
</evidence>
<dbReference type="InterPro" id="IPR010985">
    <property type="entry name" value="Ribbon_hlx_hlx"/>
</dbReference>
<dbReference type="SUPFAM" id="SSF47598">
    <property type="entry name" value="Ribbon-helix-helix"/>
    <property type="match status" value="1"/>
</dbReference>
<proteinExistence type="predicted"/>
<reference evidence="1" key="1">
    <citation type="journal article" date="2021" name="Proc. Natl. Acad. Sci. U.S.A.">
        <title>A Catalog of Tens of Thousands of Viruses from Human Metagenomes Reveals Hidden Associations with Chronic Diseases.</title>
        <authorList>
            <person name="Tisza M.J."/>
            <person name="Buck C.B."/>
        </authorList>
    </citation>
    <scope>NUCLEOTIDE SEQUENCE</scope>
    <source>
        <strain evidence="1">CtMRT7</strain>
    </source>
</reference>
<name>A0A8S5SRL0_9CAUD</name>
<protein>
    <submittedName>
        <fullName evidence="1">Alginate and motility regulator</fullName>
    </submittedName>
</protein>
<dbReference type="EMBL" id="BK032661">
    <property type="protein sequence ID" value="DAF53660.1"/>
    <property type="molecule type" value="Genomic_DNA"/>
</dbReference>
<dbReference type="Gene3D" id="1.10.1220.10">
    <property type="entry name" value="Met repressor-like"/>
    <property type="match status" value="1"/>
</dbReference>
<sequence length="64" mass="7107">MTVSKAQKAATAKYEAKVYDKVLVRLPRGKKSEIEATVKPKGQSVNGFISEAIDEKLDREKPTE</sequence>
<dbReference type="InterPro" id="IPR013321">
    <property type="entry name" value="Arc_rbn_hlx_hlx"/>
</dbReference>
<organism evidence="1">
    <name type="scientific">Siphoviridae sp. ctMRT7</name>
    <dbReference type="NCBI Taxonomy" id="2827855"/>
    <lineage>
        <taxon>Viruses</taxon>
        <taxon>Duplodnaviria</taxon>
        <taxon>Heunggongvirae</taxon>
        <taxon>Uroviricota</taxon>
        <taxon>Caudoviricetes</taxon>
    </lineage>
</organism>
<accession>A0A8S5SRL0</accession>